<feature type="compositionally biased region" description="Basic and acidic residues" evidence="9">
    <location>
        <begin position="810"/>
        <end position="820"/>
    </location>
</feature>
<feature type="compositionally biased region" description="Low complexity" evidence="9">
    <location>
        <begin position="300"/>
        <end position="318"/>
    </location>
</feature>
<dbReference type="FunFam" id="3.40.50.300:FF:000143">
    <property type="entry name" value="septin-9 isoform X1"/>
    <property type="match status" value="1"/>
</dbReference>
<gene>
    <name evidence="11" type="ORF">Q7C36_017037</name>
</gene>
<evidence type="ECO:0000256" key="6">
    <source>
        <dbReference type="ARBA" id="ARBA00023212"/>
    </source>
</evidence>
<sequence>MSVNDHLEGILSDFEALKRSFDIDDVDEIPTFSPASTVTSPISPSSILNKANEVRSPGGIVSPSYRSRISLSSSPAQSPAIKNRMVSSLSFNRGTMGKPTITSNTGINRASSFQNKFNPNGFNSSSGPGSDNDSLHSSSSSLEYQASSKMSSYTSPPQSPMGVGEYKAQRLGSPALKKFSSHGNMFHSELEGPLVIPTEPLGISHGSMPSLDLQMAESGGIRRVVSPGAKYPSSAVTWNAYRLQNNGNTGKDSFINHQPPKTKEPSRLNKFPLDLDNLVVKPQTESPVPPKPPARLHPVSTSPTISESTSASVSSLDSADLPMVHSSTLEKQELDTPSGAIPVPDISESPVLLSPAQTLRFNVVCQPQMGQLAPATSLPPTQVNIISGPAQNEPQTKDSVGSILQRIASFSRVEVKAPKPHPSSVTPFSNGLKRESVPVQCKELKRSEETVQELDLELEQPVRMEEERDIKLQLEEKHEVGKESPFLVEPNMQGVIRGGDLFGYVGIEAVLDQMRRKTMKSGFEFNIMVVGQSGLGKSTLVNTLFKSKVSRKSCTPNYEEKISKTVNLQSISHSIEEKGVKMRLTVIDTPGFGDQINNENCWEPIVTYINEQYEKYLKEELHVNRKRRIPDTRVHCCVYFLPATGHRLRPIDVEFMKRLGKIVSIVPVIAKADTLTMDERLEFKQRIRQDLQAHGIRVYPQKEYDEDAEDRILNDKIRENIPFAVVGTDKEHQVNGNKVLGRKTKWGIIEVENVEHCEFANLRDLLIRSHLQDLKDVTHYIHYETYRVRRLNESNASGLGLSAHTLENGTAEKNDAESQL</sequence>
<dbReference type="GO" id="GO:0005856">
    <property type="term" value="C:cytoskeleton"/>
    <property type="evidence" value="ECO:0007669"/>
    <property type="project" value="UniProtKB-SubCell"/>
</dbReference>
<dbReference type="GO" id="GO:0051301">
    <property type="term" value="P:cell division"/>
    <property type="evidence" value="ECO:0007669"/>
    <property type="project" value="UniProtKB-KW"/>
</dbReference>
<evidence type="ECO:0000256" key="8">
    <source>
        <dbReference type="RuleBase" id="RU004560"/>
    </source>
</evidence>
<feature type="region of interest" description="Disordered" evidence="9">
    <location>
        <begin position="281"/>
        <end position="318"/>
    </location>
</feature>
<comment type="caution">
    <text evidence="11">The sequence shown here is derived from an EMBL/GenBank/DDBJ whole genome shotgun (WGS) entry which is preliminary data.</text>
</comment>
<keyword evidence="3" id="KW-0132">Cell division</keyword>
<accession>A0AA88M216</accession>
<feature type="compositionally biased region" description="Low complexity" evidence="9">
    <location>
        <begin position="117"/>
        <end position="148"/>
    </location>
</feature>
<comment type="similarity">
    <text evidence="8">Belongs to the TRAFAC class TrmE-Era-EngA-EngB-Septin-like GTPase superfamily. Septin GTPase family.</text>
</comment>
<feature type="region of interest" description="Disordered" evidence="9">
    <location>
        <begin position="249"/>
        <end position="269"/>
    </location>
</feature>
<evidence type="ECO:0000256" key="2">
    <source>
        <dbReference type="ARBA" id="ARBA00022490"/>
    </source>
</evidence>
<evidence type="ECO:0000259" key="10">
    <source>
        <dbReference type="PROSITE" id="PS51719"/>
    </source>
</evidence>
<evidence type="ECO:0000313" key="11">
    <source>
        <dbReference type="EMBL" id="KAK2829047.1"/>
    </source>
</evidence>
<dbReference type="GO" id="GO:0005525">
    <property type="term" value="F:GTP binding"/>
    <property type="evidence" value="ECO:0007669"/>
    <property type="project" value="UniProtKB-KW"/>
</dbReference>
<keyword evidence="12" id="KW-1185">Reference proteome</keyword>
<evidence type="ECO:0000256" key="1">
    <source>
        <dbReference type="ARBA" id="ARBA00004245"/>
    </source>
</evidence>
<reference evidence="11" key="1">
    <citation type="submission" date="2023-08" db="EMBL/GenBank/DDBJ databases">
        <title>Pelteobagrus vachellii genome.</title>
        <authorList>
            <person name="Liu H."/>
        </authorList>
    </citation>
    <scope>NUCLEOTIDE SEQUENCE</scope>
    <source>
        <strain evidence="11">PRFRI_2022a</strain>
        <tissue evidence="11">Muscle</tissue>
    </source>
</reference>
<evidence type="ECO:0000256" key="7">
    <source>
        <dbReference type="ARBA" id="ARBA00023306"/>
    </source>
</evidence>
<feature type="region of interest" description="Disordered" evidence="9">
    <location>
        <begin position="91"/>
        <end position="165"/>
    </location>
</feature>
<feature type="region of interest" description="Disordered" evidence="9">
    <location>
        <begin position="801"/>
        <end position="820"/>
    </location>
</feature>
<protein>
    <recommendedName>
        <fullName evidence="10">Septin-type G domain-containing protein</fullName>
    </recommendedName>
</protein>
<keyword evidence="4 8" id="KW-0547">Nucleotide-binding</keyword>
<dbReference type="AlphaFoldDB" id="A0AA88M216"/>
<keyword evidence="2" id="KW-0963">Cytoplasm</keyword>
<dbReference type="SUPFAM" id="SSF52540">
    <property type="entry name" value="P-loop containing nucleoside triphosphate hydrolases"/>
    <property type="match status" value="1"/>
</dbReference>
<dbReference type="Pfam" id="PF00735">
    <property type="entry name" value="Septin"/>
    <property type="match status" value="1"/>
</dbReference>
<organism evidence="11 12">
    <name type="scientific">Tachysurus vachellii</name>
    <name type="common">Darkbarbel catfish</name>
    <name type="synonym">Pelteobagrus vachellii</name>
    <dbReference type="NCBI Taxonomy" id="175792"/>
    <lineage>
        <taxon>Eukaryota</taxon>
        <taxon>Metazoa</taxon>
        <taxon>Chordata</taxon>
        <taxon>Craniata</taxon>
        <taxon>Vertebrata</taxon>
        <taxon>Euteleostomi</taxon>
        <taxon>Actinopterygii</taxon>
        <taxon>Neopterygii</taxon>
        <taxon>Teleostei</taxon>
        <taxon>Ostariophysi</taxon>
        <taxon>Siluriformes</taxon>
        <taxon>Bagridae</taxon>
        <taxon>Tachysurus</taxon>
    </lineage>
</organism>
<proteinExistence type="inferred from homology"/>
<name>A0AA88M216_TACVA</name>
<dbReference type="PROSITE" id="PS51719">
    <property type="entry name" value="G_SEPTIN"/>
    <property type="match status" value="1"/>
</dbReference>
<comment type="subcellular location">
    <subcellularLocation>
        <location evidence="1">Cytoplasm</location>
        <location evidence="1">Cytoskeleton</location>
    </subcellularLocation>
</comment>
<dbReference type="InterPro" id="IPR030379">
    <property type="entry name" value="G_SEPTIN_dom"/>
</dbReference>
<dbReference type="CDD" id="cd01850">
    <property type="entry name" value="CDC_Septin"/>
    <property type="match status" value="1"/>
</dbReference>
<feature type="compositionally biased region" description="Polar residues" evidence="9">
    <location>
        <begin position="100"/>
        <end position="116"/>
    </location>
</feature>
<dbReference type="InterPro" id="IPR016491">
    <property type="entry name" value="Septin"/>
</dbReference>
<dbReference type="InterPro" id="IPR027417">
    <property type="entry name" value="P-loop_NTPase"/>
</dbReference>
<feature type="domain" description="Septin-type G" evidence="10">
    <location>
        <begin position="521"/>
        <end position="793"/>
    </location>
</feature>
<dbReference type="Proteomes" id="UP001187315">
    <property type="component" value="Unassembled WGS sequence"/>
</dbReference>
<evidence type="ECO:0000256" key="4">
    <source>
        <dbReference type="ARBA" id="ARBA00022741"/>
    </source>
</evidence>
<evidence type="ECO:0000256" key="5">
    <source>
        <dbReference type="ARBA" id="ARBA00023134"/>
    </source>
</evidence>
<keyword evidence="5 8" id="KW-0342">GTP-binding</keyword>
<evidence type="ECO:0000256" key="9">
    <source>
        <dbReference type="SAM" id="MobiDB-lite"/>
    </source>
</evidence>
<keyword evidence="6" id="KW-0206">Cytoskeleton</keyword>
<keyword evidence="7" id="KW-0131">Cell cycle</keyword>
<dbReference type="PANTHER" id="PTHR18884">
    <property type="entry name" value="SEPTIN"/>
    <property type="match status" value="1"/>
</dbReference>
<evidence type="ECO:0000256" key="3">
    <source>
        <dbReference type="ARBA" id="ARBA00022618"/>
    </source>
</evidence>
<dbReference type="Gene3D" id="3.40.50.300">
    <property type="entry name" value="P-loop containing nucleotide triphosphate hydrolases"/>
    <property type="match status" value="1"/>
</dbReference>
<evidence type="ECO:0000313" key="12">
    <source>
        <dbReference type="Proteomes" id="UP001187315"/>
    </source>
</evidence>
<dbReference type="EMBL" id="JAVHJS010000018">
    <property type="protein sequence ID" value="KAK2829047.1"/>
    <property type="molecule type" value="Genomic_DNA"/>
</dbReference>